<dbReference type="SUPFAM" id="SSF53474">
    <property type="entry name" value="alpha/beta-Hydrolases"/>
    <property type="match status" value="1"/>
</dbReference>
<dbReference type="PROSITE" id="PS50075">
    <property type="entry name" value="CARRIER"/>
    <property type="match status" value="1"/>
</dbReference>
<evidence type="ECO:0000259" key="3">
    <source>
        <dbReference type="PROSITE" id="PS50075"/>
    </source>
</evidence>
<feature type="region of interest" description="Disordered" evidence="2">
    <location>
        <begin position="1"/>
        <end position="30"/>
    </location>
</feature>
<dbReference type="AlphaFoldDB" id="A0A5A7S0G1"/>
<dbReference type="Pfam" id="PF00501">
    <property type="entry name" value="AMP-binding"/>
    <property type="match status" value="1"/>
</dbReference>
<protein>
    <submittedName>
        <fullName evidence="4">AMP-binding protein</fullName>
    </submittedName>
</protein>
<dbReference type="Gene3D" id="3.30.300.30">
    <property type="match status" value="1"/>
</dbReference>
<evidence type="ECO:0000313" key="4">
    <source>
        <dbReference type="EMBL" id="KAA0016083.1"/>
    </source>
</evidence>
<dbReference type="InterPro" id="IPR042099">
    <property type="entry name" value="ANL_N_sf"/>
</dbReference>
<dbReference type="InterPro" id="IPR000873">
    <property type="entry name" value="AMP-dep_synth/lig_dom"/>
</dbReference>
<dbReference type="SUPFAM" id="SSF47336">
    <property type="entry name" value="ACP-like"/>
    <property type="match status" value="1"/>
</dbReference>
<keyword evidence="5" id="KW-1185">Reference proteome</keyword>
<proteinExistence type="predicted"/>
<dbReference type="GO" id="GO:0044550">
    <property type="term" value="P:secondary metabolite biosynthetic process"/>
    <property type="evidence" value="ECO:0007669"/>
    <property type="project" value="TreeGrafter"/>
</dbReference>
<dbReference type="Pfam" id="PF00975">
    <property type="entry name" value="Thioesterase"/>
    <property type="match status" value="1"/>
</dbReference>
<dbReference type="Gene3D" id="3.40.50.12780">
    <property type="entry name" value="N-terminal domain of ligase-like"/>
    <property type="match status" value="1"/>
</dbReference>
<dbReference type="InterPro" id="IPR029058">
    <property type="entry name" value="AB_hydrolase_fold"/>
</dbReference>
<dbReference type="PANTHER" id="PTHR45527">
    <property type="entry name" value="NONRIBOSOMAL PEPTIDE SYNTHETASE"/>
    <property type="match status" value="1"/>
</dbReference>
<dbReference type="Gene3D" id="3.40.50.1820">
    <property type="entry name" value="alpha/beta hydrolase"/>
    <property type="match status" value="1"/>
</dbReference>
<evidence type="ECO:0000256" key="2">
    <source>
        <dbReference type="SAM" id="MobiDB-lite"/>
    </source>
</evidence>
<comment type="cofactor">
    <cofactor evidence="1">
        <name>pantetheine 4'-phosphate</name>
        <dbReference type="ChEBI" id="CHEBI:47942"/>
    </cofactor>
</comment>
<organism evidence="4 5">
    <name type="scientific">Antrihabitans cavernicola</name>
    <dbReference type="NCBI Taxonomy" id="2495913"/>
    <lineage>
        <taxon>Bacteria</taxon>
        <taxon>Bacillati</taxon>
        <taxon>Actinomycetota</taxon>
        <taxon>Actinomycetes</taxon>
        <taxon>Mycobacteriales</taxon>
        <taxon>Nocardiaceae</taxon>
        <taxon>Antrihabitans</taxon>
    </lineage>
</organism>
<comment type="caution">
    <text evidence="4">The sequence shown here is derived from an EMBL/GenBank/DDBJ whole genome shotgun (WGS) entry which is preliminary data.</text>
</comment>
<dbReference type="GO" id="GO:0043041">
    <property type="term" value="P:amino acid activation for nonribosomal peptide biosynthetic process"/>
    <property type="evidence" value="ECO:0007669"/>
    <property type="project" value="TreeGrafter"/>
</dbReference>
<dbReference type="PANTHER" id="PTHR45527:SF1">
    <property type="entry name" value="FATTY ACID SYNTHASE"/>
    <property type="match status" value="1"/>
</dbReference>
<dbReference type="PROSITE" id="PS00455">
    <property type="entry name" value="AMP_BINDING"/>
    <property type="match status" value="1"/>
</dbReference>
<dbReference type="EMBL" id="VLNY01000031">
    <property type="protein sequence ID" value="KAA0016083.1"/>
    <property type="molecule type" value="Genomic_DNA"/>
</dbReference>
<dbReference type="InterPro" id="IPR045851">
    <property type="entry name" value="AMP-bd_C_sf"/>
</dbReference>
<dbReference type="InterPro" id="IPR036736">
    <property type="entry name" value="ACP-like_sf"/>
</dbReference>
<reference evidence="4 5" key="1">
    <citation type="submission" date="2019-07" db="EMBL/GenBank/DDBJ databases">
        <title>Rhodococcus cavernicolus sp. nov., isolated from a cave.</title>
        <authorList>
            <person name="Lee S.D."/>
        </authorList>
    </citation>
    <scope>NUCLEOTIDE SEQUENCE [LARGE SCALE GENOMIC DNA]</scope>
    <source>
        <strain evidence="4 5">C1-24</strain>
    </source>
</reference>
<name>A0A5A7S0G1_9NOCA</name>
<accession>A0A5A7S0G1</accession>
<dbReference type="InterPro" id="IPR020845">
    <property type="entry name" value="AMP-binding_CS"/>
</dbReference>
<dbReference type="InterPro" id="IPR001031">
    <property type="entry name" value="Thioesterase"/>
</dbReference>
<feature type="domain" description="Carrier" evidence="3">
    <location>
        <begin position="493"/>
        <end position="568"/>
    </location>
</feature>
<gene>
    <name evidence="4" type="ORF">FOY51_26790</name>
</gene>
<evidence type="ECO:0000313" key="5">
    <source>
        <dbReference type="Proteomes" id="UP000322244"/>
    </source>
</evidence>
<evidence type="ECO:0000256" key="1">
    <source>
        <dbReference type="ARBA" id="ARBA00001957"/>
    </source>
</evidence>
<dbReference type="GO" id="GO:0005737">
    <property type="term" value="C:cytoplasm"/>
    <property type="evidence" value="ECO:0007669"/>
    <property type="project" value="TreeGrafter"/>
</dbReference>
<dbReference type="Pfam" id="PF00550">
    <property type="entry name" value="PP-binding"/>
    <property type="match status" value="1"/>
</dbReference>
<dbReference type="Gene3D" id="1.10.1200.10">
    <property type="entry name" value="ACP-like"/>
    <property type="match status" value="1"/>
</dbReference>
<dbReference type="GO" id="GO:0031177">
    <property type="term" value="F:phosphopantetheine binding"/>
    <property type="evidence" value="ECO:0007669"/>
    <property type="project" value="TreeGrafter"/>
</dbReference>
<sequence>MFDPVLPARSSAATGSPVPGCPGRGTPTAGEPAAAFIGTVEQLRSSGVRSGSAVVVHLDRGVSAFVAFLALMTMDAVYVPIDTDYPDSRKALILGEVKPVGVLSDSPIGDYNRRSEGAIHTVYLRGSTPVTGSEAARPPGYILYTSGTTGRPKGVYVRLAAVMLVIDAALRRHQNAELSYQRVLQYSSLGFDASIFEILMSFCSGQTLVACRERGNLRDVLKRFDVDFALLTPSTIKLLSPDNSYSLRQLVAGGEAMSANVVSTWAGRVALFNAYGPTEAAIMTHCVRLDSGSAASLIGPVIEPSSQRIVTESGEEAEIGEVGELIILGDQVADGYLDRPDATDRAFGRSSDGQRMYRTGDLMRVVGAGILEYVGRKDDQIKVNGVRVEIVEVEGAFESISPISSCVVAPKSATFGNGLCAHIELLTGHTIDLDSLYESVRRLLPGPIVPTRVCLHSVLPRLNSGKVDRRLLSADECGGTALVGSPGVLTSERTRNATEAQIADVWKKYLSLPSIPLRADYLTIGGNSLSIFSMLADIEHSTGVRVTAGEFYSAPTIEGLAMVCRSRVGPHARESMSGLRLPQFRCGDDLTKTLYCVHGRNGETFFLKEFSRLPGSYGVQGVRARGLDFDEKLPGSLEEMAAEYVDLILADQPEGPYFLAGFSAGGLLAFETAKQLTQGGADVLPVMLLDAEPPGFVEKSGDGEKRLSHLLATYSNDSRRMPCGSVEDVIAQLVELGAAAPDMSGEDIARRTRVLENIVECCGQYTTNPAALDAVLIVGEGLRSIGIEDCINGWRELVRRLDCVIVQTSHRGEDLVCAPEVLAAIDRELDPRRADVN</sequence>
<dbReference type="InterPro" id="IPR009081">
    <property type="entry name" value="PP-bd_ACP"/>
</dbReference>
<dbReference type="Proteomes" id="UP000322244">
    <property type="component" value="Unassembled WGS sequence"/>
</dbReference>
<dbReference type="SUPFAM" id="SSF56801">
    <property type="entry name" value="Acetyl-CoA synthetase-like"/>
    <property type="match status" value="1"/>
</dbReference>
<dbReference type="OrthoDB" id="2472181at2"/>